<keyword evidence="3" id="KW-1185">Reference proteome</keyword>
<comment type="caution">
    <text evidence="2">The sequence shown here is derived from an EMBL/GenBank/DDBJ whole genome shotgun (WGS) entry which is preliminary data.</text>
</comment>
<dbReference type="Proteomes" id="UP001597510">
    <property type="component" value="Unassembled WGS sequence"/>
</dbReference>
<accession>A0ABW5JFW1</accession>
<feature type="chain" id="PRO_5046597913" evidence="1">
    <location>
        <begin position="22"/>
        <end position="125"/>
    </location>
</feature>
<organism evidence="2 3">
    <name type="scientific">Emticicia soli</name>
    <dbReference type="NCBI Taxonomy" id="2027878"/>
    <lineage>
        <taxon>Bacteria</taxon>
        <taxon>Pseudomonadati</taxon>
        <taxon>Bacteroidota</taxon>
        <taxon>Cytophagia</taxon>
        <taxon>Cytophagales</taxon>
        <taxon>Leadbetterellaceae</taxon>
        <taxon>Emticicia</taxon>
    </lineage>
</organism>
<evidence type="ECO:0000256" key="1">
    <source>
        <dbReference type="SAM" id="SignalP"/>
    </source>
</evidence>
<proteinExistence type="predicted"/>
<protein>
    <submittedName>
        <fullName evidence="2">Uncharacterized protein</fullName>
    </submittedName>
</protein>
<dbReference type="RefSeq" id="WP_340238717.1">
    <property type="nucleotide sequence ID" value="NZ_JBBEWC010000010.1"/>
</dbReference>
<sequence length="125" mass="13646">MKTIYTLIILSFLSLSAFCQSIDENGRTAAQRITSATTMQEASLKEDTALKTDASFTLKYTLPVGKTSGEIVLFHPKADIVLKKVSLNQQQGSIEIAVKDLPVNIIATLYSDNVPIKNTNITLVN</sequence>
<keyword evidence="1" id="KW-0732">Signal</keyword>
<dbReference type="EMBL" id="JBHULC010000039">
    <property type="protein sequence ID" value="MFD2523983.1"/>
    <property type="molecule type" value="Genomic_DNA"/>
</dbReference>
<name>A0ABW5JFW1_9BACT</name>
<feature type="signal peptide" evidence="1">
    <location>
        <begin position="1"/>
        <end position="21"/>
    </location>
</feature>
<evidence type="ECO:0000313" key="3">
    <source>
        <dbReference type="Proteomes" id="UP001597510"/>
    </source>
</evidence>
<evidence type="ECO:0000313" key="2">
    <source>
        <dbReference type="EMBL" id="MFD2523983.1"/>
    </source>
</evidence>
<gene>
    <name evidence="2" type="ORF">ACFSR2_23990</name>
</gene>
<reference evidence="3" key="1">
    <citation type="journal article" date="2019" name="Int. J. Syst. Evol. Microbiol.">
        <title>The Global Catalogue of Microorganisms (GCM) 10K type strain sequencing project: providing services to taxonomists for standard genome sequencing and annotation.</title>
        <authorList>
            <consortium name="The Broad Institute Genomics Platform"/>
            <consortium name="The Broad Institute Genome Sequencing Center for Infectious Disease"/>
            <person name="Wu L."/>
            <person name="Ma J."/>
        </authorList>
    </citation>
    <scope>NUCLEOTIDE SEQUENCE [LARGE SCALE GENOMIC DNA]</scope>
    <source>
        <strain evidence="3">KCTC 52344</strain>
    </source>
</reference>